<evidence type="ECO:0008006" key="3">
    <source>
        <dbReference type="Google" id="ProtNLM"/>
    </source>
</evidence>
<dbReference type="Gene3D" id="3.10.129.10">
    <property type="entry name" value="Hotdog Thioesterase"/>
    <property type="match status" value="1"/>
</dbReference>
<dbReference type="AlphaFoldDB" id="A0A175R0G1"/>
<reference evidence="1 2" key="1">
    <citation type="journal article" date="2016" name="Front. Microbiol.">
        <title>Genomic Resource of Rice Seed Associated Bacteria.</title>
        <authorList>
            <person name="Midha S."/>
            <person name="Bansal K."/>
            <person name="Sharma S."/>
            <person name="Kumar N."/>
            <person name="Patil P.P."/>
            <person name="Chaudhry V."/>
            <person name="Patil P.B."/>
        </authorList>
    </citation>
    <scope>NUCLEOTIDE SEQUENCE [LARGE SCALE GENOMIC DNA]</scope>
    <source>
        <strain evidence="1 2">NS226</strain>
    </source>
</reference>
<dbReference type="PATRIC" id="fig|401562.3.peg.4955"/>
<dbReference type="OrthoDB" id="9796589at2"/>
<protein>
    <recommendedName>
        <fullName evidence="3">N-terminal of MaoC-like dehydratase domain-containing protein</fullName>
    </recommendedName>
</protein>
<dbReference type="InterPro" id="IPR029069">
    <property type="entry name" value="HotDog_dom_sf"/>
</dbReference>
<proteinExistence type="predicted"/>
<dbReference type="SUPFAM" id="SSF54637">
    <property type="entry name" value="Thioesterase/thiol ester dehydrase-isomerase"/>
    <property type="match status" value="1"/>
</dbReference>
<accession>A0A175R0G1</accession>
<evidence type="ECO:0000313" key="1">
    <source>
        <dbReference type="EMBL" id="KTQ82324.1"/>
    </source>
</evidence>
<gene>
    <name evidence="1" type="ORF">NS226_22265</name>
</gene>
<organism evidence="1 2">
    <name type="scientific">Aureimonas ureilytica</name>
    <dbReference type="NCBI Taxonomy" id="401562"/>
    <lineage>
        <taxon>Bacteria</taxon>
        <taxon>Pseudomonadati</taxon>
        <taxon>Pseudomonadota</taxon>
        <taxon>Alphaproteobacteria</taxon>
        <taxon>Hyphomicrobiales</taxon>
        <taxon>Aurantimonadaceae</taxon>
        <taxon>Aureimonas</taxon>
    </lineage>
</organism>
<evidence type="ECO:0000313" key="2">
    <source>
        <dbReference type="Proteomes" id="UP000078272"/>
    </source>
</evidence>
<dbReference type="RefSeq" id="WP_058636819.1">
    <property type="nucleotide sequence ID" value="NZ_LDPZ01000081.1"/>
</dbReference>
<dbReference type="EMBL" id="LDPZ01000081">
    <property type="protein sequence ID" value="KTQ82324.1"/>
    <property type="molecule type" value="Genomic_DNA"/>
</dbReference>
<dbReference type="Proteomes" id="UP000078272">
    <property type="component" value="Unassembled WGS sequence"/>
</dbReference>
<comment type="caution">
    <text evidence="1">The sequence shown here is derived from an EMBL/GenBank/DDBJ whole genome shotgun (WGS) entry which is preliminary data.</text>
</comment>
<name>A0A175R0G1_9HYPH</name>
<sequence length="138" mass="15326">MSAFEAMEIGRVDDLGRARFDGAEVAAFSAEFDPLTRPPTVSPLHISAAFMRLNVEFHRRQAAVGEAPVFGPSPGVSDMIWHRPVQAGETLTYFQTILDKRSAPRRPGWGIVTTRIEAHDEAGKLVFGMRARVYLRTD</sequence>